<dbReference type="KEGG" id="chg:AXF12_03215"/>
<dbReference type="EMBL" id="CP014227">
    <property type="protein sequence ID" value="AMD84616.1"/>
    <property type="molecule type" value="Genomic_DNA"/>
</dbReference>
<reference evidence="1 3" key="1">
    <citation type="submission" date="2016-02" db="EMBL/GenBank/DDBJ databases">
        <authorList>
            <person name="Holder M.E."/>
            <person name="Ajami N.J."/>
            <person name="Petrosino J.F."/>
        </authorList>
    </citation>
    <scope>NUCLEOTIDE SEQUENCE [LARGE SCALE GENOMIC DNA]</scope>
    <source>
        <strain evidence="1 3">CCUG 32990</strain>
    </source>
</reference>
<proteinExistence type="predicted"/>
<name>A0AAX2H0Z2_9FLAO</name>
<keyword evidence="3" id="KW-1185">Reference proteome</keyword>
<dbReference type="Proteomes" id="UP000065822">
    <property type="component" value="Chromosome"/>
</dbReference>
<organism evidence="2 4">
    <name type="scientific">Capnocytophaga haemolytica</name>
    <dbReference type="NCBI Taxonomy" id="45243"/>
    <lineage>
        <taxon>Bacteria</taxon>
        <taxon>Pseudomonadati</taxon>
        <taxon>Bacteroidota</taxon>
        <taxon>Flavobacteriia</taxon>
        <taxon>Flavobacteriales</taxon>
        <taxon>Flavobacteriaceae</taxon>
        <taxon>Capnocytophaga</taxon>
    </lineage>
</organism>
<dbReference type="Proteomes" id="UP000215539">
    <property type="component" value="Chromosome 1"/>
</dbReference>
<evidence type="ECO:0000313" key="4">
    <source>
        <dbReference type="Proteomes" id="UP000215539"/>
    </source>
</evidence>
<reference evidence="2 4" key="2">
    <citation type="submission" date="2017-06" db="EMBL/GenBank/DDBJ databases">
        <authorList>
            <consortium name="Pathogen Informatics"/>
        </authorList>
    </citation>
    <scope>NUCLEOTIDE SEQUENCE [LARGE SCALE GENOMIC DNA]</scope>
    <source>
        <strain evidence="2 4">NCTC12947</strain>
    </source>
</reference>
<gene>
    <name evidence="1" type="ORF">AXF12_03215</name>
    <name evidence="2" type="ORF">SAMEA44541418_01097</name>
</gene>
<evidence type="ECO:0000313" key="1">
    <source>
        <dbReference type="EMBL" id="AMD84616.1"/>
    </source>
</evidence>
<protein>
    <submittedName>
        <fullName evidence="2">Uncharacterized protein</fullName>
    </submittedName>
</protein>
<evidence type="ECO:0000313" key="3">
    <source>
        <dbReference type="Proteomes" id="UP000065822"/>
    </source>
</evidence>
<dbReference type="AlphaFoldDB" id="A0AAX2H0Z2"/>
<dbReference type="EMBL" id="LT906449">
    <property type="protein sequence ID" value="SNV08930.1"/>
    <property type="molecule type" value="Genomic_DNA"/>
</dbReference>
<sequence>MLSEQGVIRREKLARLREMGINPYLADLFPVNFTAAQVEPEYEEGKKYAFMLDLLGVKK</sequence>
<evidence type="ECO:0000313" key="2">
    <source>
        <dbReference type="EMBL" id="SNV08930.1"/>
    </source>
</evidence>
<dbReference type="RefSeq" id="WP_066428259.1">
    <property type="nucleotide sequence ID" value="NZ_CP014227.1"/>
</dbReference>
<accession>A0AAX2H0Z2</accession>